<dbReference type="AlphaFoldDB" id="A0A1H8YN85"/>
<dbReference type="EMBL" id="FOEF01000029">
    <property type="protein sequence ID" value="SEP53616.1"/>
    <property type="molecule type" value="Genomic_DNA"/>
</dbReference>
<evidence type="ECO:0000313" key="1">
    <source>
        <dbReference type="EMBL" id="SEP53616.1"/>
    </source>
</evidence>
<gene>
    <name evidence="1" type="ORF">SAMN04489732_12941</name>
</gene>
<name>A0A1H8YN85_9PSEU</name>
<dbReference type="RefSeq" id="WP_143086429.1">
    <property type="nucleotide sequence ID" value="NZ_FOEF01000029.1"/>
</dbReference>
<proteinExistence type="predicted"/>
<dbReference type="Proteomes" id="UP000198582">
    <property type="component" value="Unassembled WGS sequence"/>
</dbReference>
<keyword evidence="2" id="KW-1185">Reference proteome</keyword>
<organism evidence="1 2">
    <name type="scientific">Amycolatopsis saalfeldensis</name>
    <dbReference type="NCBI Taxonomy" id="394193"/>
    <lineage>
        <taxon>Bacteria</taxon>
        <taxon>Bacillati</taxon>
        <taxon>Actinomycetota</taxon>
        <taxon>Actinomycetes</taxon>
        <taxon>Pseudonocardiales</taxon>
        <taxon>Pseudonocardiaceae</taxon>
        <taxon>Amycolatopsis</taxon>
    </lineage>
</organism>
<dbReference type="OrthoDB" id="9999429at2"/>
<reference evidence="1 2" key="1">
    <citation type="submission" date="2016-10" db="EMBL/GenBank/DDBJ databases">
        <authorList>
            <person name="de Groot N.N."/>
        </authorList>
    </citation>
    <scope>NUCLEOTIDE SEQUENCE [LARGE SCALE GENOMIC DNA]</scope>
    <source>
        <strain evidence="1 2">DSM 44993</strain>
    </source>
</reference>
<sequence>MTIVTSSATSAERAAAAAFAHVPPPAASSPEADLFDRWFVLARHGGPITFDLVGRALTDLATDAGWRLDQPARLFAPTSDHGPGTTGVKFTYARTGPDGETDYLAVAGLDNQPAEIHLNGTPLTWAELCALLARNSHPLQPTTPRL</sequence>
<evidence type="ECO:0000313" key="2">
    <source>
        <dbReference type="Proteomes" id="UP000198582"/>
    </source>
</evidence>
<dbReference type="STRING" id="394193.SAMN04489732_12941"/>
<accession>A0A1H8YN85</accession>
<protein>
    <submittedName>
        <fullName evidence="1">Uncharacterized protein</fullName>
    </submittedName>
</protein>